<dbReference type="EnsemblPlants" id="Pp3c6_28660V3.1">
    <property type="protein sequence ID" value="PAC:32978506.CDS.1"/>
    <property type="gene ID" value="Pp3c6_28660"/>
</dbReference>
<feature type="region of interest" description="Disordered" evidence="1">
    <location>
        <begin position="15"/>
        <end position="41"/>
    </location>
</feature>
<dbReference type="PaxDb" id="3218-PP1S117_64V6.1"/>
<proteinExistence type="predicted"/>
<protein>
    <submittedName>
        <fullName evidence="2 3">Uncharacterized protein</fullName>
    </submittedName>
</protein>
<accession>A0A2K1KHG3</accession>
<dbReference type="EnsemblPlants" id="Pp3c6_28660V3.2">
    <property type="protein sequence ID" value="PAC:32978507.CDS.1"/>
    <property type="gene ID" value="Pp3c6_28660"/>
</dbReference>
<organism evidence="2">
    <name type="scientific">Physcomitrium patens</name>
    <name type="common">Spreading-leaved earth moss</name>
    <name type="synonym">Physcomitrella patens</name>
    <dbReference type="NCBI Taxonomy" id="3218"/>
    <lineage>
        <taxon>Eukaryota</taxon>
        <taxon>Viridiplantae</taxon>
        <taxon>Streptophyta</taxon>
        <taxon>Embryophyta</taxon>
        <taxon>Bryophyta</taxon>
        <taxon>Bryophytina</taxon>
        <taxon>Bryopsida</taxon>
        <taxon>Funariidae</taxon>
        <taxon>Funariales</taxon>
        <taxon>Funariaceae</taxon>
        <taxon>Physcomitrium</taxon>
    </lineage>
</organism>
<dbReference type="Proteomes" id="UP000006727">
    <property type="component" value="Chromosome 6"/>
</dbReference>
<evidence type="ECO:0000313" key="3">
    <source>
        <dbReference type="EnsemblPlants" id="PAC:32978506.CDS.1"/>
    </source>
</evidence>
<reference evidence="2 4" key="2">
    <citation type="journal article" date="2018" name="Plant J.">
        <title>The Physcomitrella patens chromosome-scale assembly reveals moss genome structure and evolution.</title>
        <authorList>
            <person name="Lang D."/>
            <person name="Ullrich K.K."/>
            <person name="Murat F."/>
            <person name="Fuchs J."/>
            <person name="Jenkins J."/>
            <person name="Haas F.B."/>
            <person name="Piednoel M."/>
            <person name="Gundlach H."/>
            <person name="Van Bel M."/>
            <person name="Meyberg R."/>
            <person name="Vives C."/>
            <person name="Morata J."/>
            <person name="Symeonidi A."/>
            <person name="Hiss M."/>
            <person name="Muchero W."/>
            <person name="Kamisugi Y."/>
            <person name="Saleh O."/>
            <person name="Blanc G."/>
            <person name="Decker E.L."/>
            <person name="van Gessel N."/>
            <person name="Grimwood J."/>
            <person name="Hayes R.D."/>
            <person name="Graham S.W."/>
            <person name="Gunter L.E."/>
            <person name="McDaniel S.F."/>
            <person name="Hoernstein S.N.W."/>
            <person name="Larsson A."/>
            <person name="Li F.W."/>
            <person name="Perroud P.F."/>
            <person name="Phillips J."/>
            <person name="Ranjan P."/>
            <person name="Rokshar D.S."/>
            <person name="Rothfels C.J."/>
            <person name="Schneider L."/>
            <person name="Shu S."/>
            <person name="Stevenson D.W."/>
            <person name="Thummler F."/>
            <person name="Tillich M."/>
            <person name="Villarreal Aguilar J.C."/>
            <person name="Widiez T."/>
            <person name="Wong G.K."/>
            <person name="Wymore A."/>
            <person name="Zhang Y."/>
            <person name="Zimmer A.D."/>
            <person name="Quatrano R.S."/>
            <person name="Mayer K.F.X."/>
            <person name="Goodstein D."/>
            <person name="Casacuberta J.M."/>
            <person name="Vandepoele K."/>
            <person name="Reski R."/>
            <person name="Cuming A.C."/>
            <person name="Tuskan G.A."/>
            <person name="Maumus F."/>
            <person name="Salse J."/>
            <person name="Schmutz J."/>
            <person name="Rensing S.A."/>
        </authorList>
    </citation>
    <scope>NUCLEOTIDE SEQUENCE [LARGE SCALE GENOMIC DNA]</scope>
    <source>
        <strain evidence="3 4">cv. Gransden 2004</strain>
    </source>
</reference>
<evidence type="ECO:0000313" key="4">
    <source>
        <dbReference type="Proteomes" id="UP000006727"/>
    </source>
</evidence>
<gene>
    <name evidence="2" type="ORF">PHYPA_009598</name>
</gene>
<dbReference type="InParanoid" id="A0A2K1KHG3"/>
<sequence>MLELKHRRDPLCLPPPHASIYALSPSSGRSRRPRDGDQRTTRIVVRSLASPQTSILRRI</sequence>
<keyword evidence="4" id="KW-1185">Reference proteome</keyword>
<dbReference type="Gramene" id="Pp3c6_28660V3.2">
    <property type="protein sequence ID" value="PAC:32978507.CDS.1"/>
    <property type="gene ID" value="Pp3c6_28660"/>
</dbReference>
<evidence type="ECO:0000313" key="2">
    <source>
        <dbReference type="EMBL" id="PNR53222.1"/>
    </source>
</evidence>
<name>A0A2K1KHG3_PHYPA</name>
<evidence type="ECO:0000256" key="1">
    <source>
        <dbReference type="SAM" id="MobiDB-lite"/>
    </source>
</evidence>
<dbReference type="EMBL" id="ABEU02000006">
    <property type="protein sequence ID" value="PNR53222.1"/>
    <property type="molecule type" value="Genomic_DNA"/>
</dbReference>
<dbReference type="Gramene" id="Pp3c6_28660V3.1">
    <property type="protein sequence ID" value="PAC:32978506.CDS.1"/>
    <property type="gene ID" value="Pp3c6_28660"/>
</dbReference>
<reference evidence="3" key="3">
    <citation type="submission" date="2020-12" db="UniProtKB">
        <authorList>
            <consortium name="EnsemblPlants"/>
        </authorList>
    </citation>
    <scope>IDENTIFICATION</scope>
</reference>
<dbReference type="AlphaFoldDB" id="A0A2K1KHG3"/>
<reference evidence="2 4" key="1">
    <citation type="journal article" date="2008" name="Science">
        <title>The Physcomitrella genome reveals evolutionary insights into the conquest of land by plants.</title>
        <authorList>
            <person name="Rensing S."/>
            <person name="Lang D."/>
            <person name="Zimmer A."/>
            <person name="Terry A."/>
            <person name="Salamov A."/>
            <person name="Shapiro H."/>
            <person name="Nishiyama T."/>
            <person name="Perroud P.-F."/>
            <person name="Lindquist E."/>
            <person name="Kamisugi Y."/>
            <person name="Tanahashi T."/>
            <person name="Sakakibara K."/>
            <person name="Fujita T."/>
            <person name="Oishi K."/>
            <person name="Shin-I T."/>
            <person name="Kuroki Y."/>
            <person name="Toyoda A."/>
            <person name="Suzuki Y."/>
            <person name="Hashimoto A."/>
            <person name="Yamaguchi K."/>
            <person name="Sugano A."/>
            <person name="Kohara Y."/>
            <person name="Fujiyama A."/>
            <person name="Anterola A."/>
            <person name="Aoki S."/>
            <person name="Ashton N."/>
            <person name="Barbazuk W.B."/>
            <person name="Barker E."/>
            <person name="Bennetzen J."/>
            <person name="Bezanilla M."/>
            <person name="Blankenship R."/>
            <person name="Cho S.H."/>
            <person name="Dutcher S."/>
            <person name="Estelle M."/>
            <person name="Fawcett J.A."/>
            <person name="Gundlach H."/>
            <person name="Hanada K."/>
            <person name="Heyl A."/>
            <person name="Hicks K.A."/>
            <person name="Hugh J."/>
            <person name="Lohr M."/>
            <person name="Mayer K."/>
            <person name="Melkozernov A."/>
            <person name="Murata T."/>
            <person name="Nelson D."/>
            <person name="Pils B."/>
            <person name="Prigge M."/>
            <person name="Reiss B."/>
            <person name="Renner T."/>
            <person name="Rombauts S."/>
            <person name="Rushton P."/>
            <person name="Sanderfoot A."/>
            <person name="Schween G."/>
            <person name="Shiu S.-H."/>
            <person name="Stueber K."/>
            <person name="Theodoulou F.L."/>
            <person name="Tu H."/>
            <person name="Van de Peer Y."/>
            <person name="Verrier P.J."/>
            <person name="Waters E."/>
            <person name="Wood A."/>
            <person name="Yang L."/>
            <person name="Cove D."/>
            <person name="Cuming A."/>
            <person name="Hasebe M."/>
            <person name="Lucas S."/>
            <person name="Mishler D.B."/>
            <person name="Reski R."/>
            <person name="Grigoriev I."/>
            <person name="Quatrano R.S."/>
            <person name="Boore J.L."/>
        </authorList>
    </citation>
    <scope>NUCLEOTIDE SEQUENCE [LARGE SCALE GENOMIC DNA]</scope>
    <source>
        <strain evidence="3 4">cv. Gransden 2004</strain>
    </source>
</reference>